<gene>
    <name evidence="2" type="ORF">CDAR_273991</name>
</gene>
<feature type="region of interest" description="Disordered" evidence="1">
    <location>
        <begin position="43"/>
        <end position="64"/>
    </location>
</feature>
<reference evidence="2 3" key="1">
    <citation type="submission" date="2021-06" db="EMBL/GenBank/DDBJ databases">
        <title>Caerostris darwini draft genome.</title>
        <authorList>
            <person name="Kono N."/>
            <person name="Arakawa K."/>
        </authorList>
    </citation>
    <scope>NUCLEOTIDE SEQUENCE [LARGE SCALE GENOMIC DNA]</scope>
</reference>
<evidence type="ECO:0000313" key="2">
    <source>
        <dbReference type="EMBL" id="GIY19585.1"/>
    </source>
</evidence>
<dbReference type="Proteomes" id="UP001054837">
    <property type="component" value="Unassembled WGS sequence"/>
</dbReference>
<protein>
    <submittedName>
        <fullName evidence="2">Uncharacterized protein</fullName>
    </submittedName>
</protein>
<feature type="compositionally biased region" description="Polar residues" evidence="1">
    <location>
        <begin position="47"/>
        <end position="57"/>
    </location>
</feature>
<organism evidence="2 3">
    <name type="scientific">Caerostris darwini</name>
    <dbReference type="NCBI Taxonomy" id="1538125"/>
    <lineage>
        <taxon>Eukaryota</taxon>
        <taxon>Metazoa</taxon>
        <taxon>Ecdysozoa</taxon>
        <taxon>Arthropoda</taxon>
        <taxon>Chelicerata</taxon>
        <taxon>Arachnida</taxon>
        <taxon>Araneae</taxon>
        <taxon>Araneomorphae</taxon>
        <taxon>Entelegynae</taxon>
        <taxon>Araneoidea</taxon>
        <taxon>Araneidae</taxon>
        <taxon>Caerostris</taxon>
    </lineage>
</organism>
<evidence type="ECO:0000313" key="3">
    <source>
        <dbReference type="Proteomes" id="UP001054837"/>
    </source>
</evidence>
<proteinExistence type="predicted"/>
<comment type="caution">
    <text evidence="2">The sequence shown here is derived from an EMBL/GenBank/DDBJ whole genome shotgun (WGS) entry which is preliminary data.</text>
</comment>
<sequence length="82" mass="9130">MLEKENCAAISGTIAPHKSRTREAPARLRGWCESKGGCEKISEKRATMSSSCTPPQQNKRRDARSPGWTLGLAILIHIYYDI</sequence>
<dbReference type="EMBL" id="BPLQ01006056">
    <property type="protein sequence ID" value="GIY19585.1"/>
    <property type="molecule type" value="Genomic_DNA"/>
</dbReference>
<dbReference type="AlphaFoldDB" id="A0AAV4RDM9"/>
<accession>A0AAV4RDM9</accession>
<keyword evidence="3" id="KW-1185">Reference proteome</keyword>
<evidence type="ECO:0000256" key="1">
    <source>
        <dbReference type="SAM" id="MobiDB-lite"/>
    </source>
</evidence>
<name>A0AAV4RDM9_9ARAC</name>